<keyword evidence="1" id="KW-0472">Membrane</keyword>
<dbReference type="OrthoDB" id="2080644at2"/>
<dbReference type="RefSeq" id="WP_131919779.1">
    <property type="nucleotide sequence ID" value="NZ_JAOQNU010000019.1"/>
</dbReference>
<feature type="transmembrane region" description="Helical" evidence="1">
    <location>
        <begin position="84"/>
        <end position="104"/>
    </location>
</feature>
<evidence type="ECO:0000313" key="3">
    <source>
        <dbReference type="Proteomes" id="UP000294813"/>
    </source>
</evidence>
<reference evidence="2 3" key="1">
    <citation type="submission" date="2019-03" db="EMBL/GenBank/DDBJ databases">
        <title>Genomic Encyclopedia of Type Strains, Phase IV (KMG-IV): sequencing the most valuable type-strain genomes for metagenomic binning, comparative biology and taxonomic classification.</title>
        <authorList>
            <person name="Goeker M."/>
        </authorList>
    </citation>
    <scope>NUCLEOTIDE SEQUENCE [LARGE SCALE GENOMIC DNA]</scope>
    <source>
        <strain evidence="2 3">DSM 11170</strain>
    </source>
</reference>
<dbReference type="AlphaFoldDB" id="A0A4V2SWN1"/>
<keyword evidence="1" id="KW-0812">Transmembrane</keyword>
<organism evidence="2 3">
    <name type="scientific">Heliophilum fasciatum</name>
    <dbReference type="NCBI Taxonomy" id="35700"/>
    <lineage>
        <taxon>Bacteria</taxon>
        <taxon>Bacillati</taxon>
        <taxon>Bacillota</taxon>
        <taxon>Clostridia</taxon>
        <taxon>Eubacteriales</taxon>
        <taxon>Heliobacteriaceae</taxon>
        <taxon>Heliophilum</taxon>
    </lineage>
</organism>
<dbReference type="EMBL" id="SLXT01000020">
    <property type="protein sequence ID" value="TCP62606.1"/>
    <property type="molecule type" value="Genomic_DNA"/>
</dbReference>
<keyword evidence="3" id="KW-1185">Reference proteome</keyword>
<feature type="transmembrane region" description="Helical" evidence="1">
    <location>
        <begin position="59"/>
        <end position="77"/>
    </location>
</feature>
<sequence length="222" mass="24692">MARYPLGSMVLLVMLIFWLFGLWRGVAQRLGITYPALVAATALWWLMALFDEMNASDNGIYLASTLLPLIFGMILWRQQPLSQWRFAVAVALVAFFGWVARFWVGLEPEGFYLNGHGALALLSALVATAILRDGRAVLIALLWGTVVAEVVSGSWLALTVGWRNITWGSGLAFDRVVLASFFSLPLSYLGDWLDRPLANWLGKKAEASNKQHSFEGARDDER</sequence>
<evidence type="ECO:0000256" key="1">
    <source>
        <dbReference type="SAM" id="Phobius"/>
    </source>
</evidence>
<feature type="transmembrane region" description="Helical" evidence="1">
    <location>
        <begin position="6"/>
        <end position="23"/>
    </location>
</feature>
<feature type="transmembrane region" description="Helical" evidence="1">
    <location>
        <begin position="138"/>
        <end position="158"/>
    </location>
</feature>
<name>A0A4V2SWN1_9FIRM</name>
<comment type="caution">
    <text evidence="2">The sequence shown here is derived from an EMBL/GenBank/DDBJ whole genome shotgun (WGS) entry which is preliminary data.</text>
</comment>
<evidence type="ECO:0000313" key="2">
    <source>
        <dbReference type="EMBL" id="TCP62606.1"/>
    </source>
</evidence>
<feature type="transmembrane region" description="Helical" evidence="1">
    <location>
        <begin position="110"/>
        <end position="131"/>
    </location>
</feature>
<keyword evidence="1" id="KW-1133">Transmembrane helix</keyword>
<feature type="transmembrane region" description="Helical" evidence="1">
    <location>
        <begin position="170"/>
        <end position="189"/>
    </location>
</feature>
<gene>
    <name evidence="2" type="ORF">EDD73_12023</name>
</gene>
<feature type="transmembrane region" description="Helical" evidence="1">
    <location>
        <begin position="30"/>
        <end position="47"/>
    </location>
</feature>
<dbReference type="Proteomes" id="UP000294813">
    <property type="component" value="Unassembled WGS sequence"/>
</dbReference>
<proteinExistence type="predicted"/>
<accession>A0A4V2SWN1</accession>
<protein>
    <submittedName>
        <fullName evidence="2">Uncharacterized protein</fullName>
    </submittedName>
</protein>